<feature type="domain" description="Glycosyl transferase family 1" evidence="1">
    <location>
        <begin position="145"/>
        <end position="264"/>
    </location>
</feature>
<evidence type="ECO:0000313" key="3">
    <source>
        <dbReference type="Proteomes" id="UP000002612"/>
    </source>
</evidence>
<dbReference type="RefSeq" id="WP_000728658.1">
    <property type="nucleotide sequence ID" value="NC_006274.1"/>
</dbReference>
<dbReference type="PANTHER" id="PTHR12526:SF630">
    <property type="entry name" value="GLYCOSYLTRANSFERASE"/>
    <property type="match status" value="1"/>
</dbReference>
<dbReference type="Pfam" id="PF00534">
    <property type="entry name" value="Glycos_transf_1"/>
    <property type="match status" value="1"/>
</dbReference>
<dbReference type="PANTHER" id="PTHR12526">
    <property type="entry name" value="GLYCOSYLTRANSFERASE"/>
    <property type="match status" value="1"/>
</dbReference>
<protein>
    <submittedName>
        <fullName evidence="2">Glycosyltransferase</fullName>
    </submittedName>
</protein>
<dbReference type="Gene3D" id="3.40.50.2000">
    <property type="entry name" value="Glycogen Phosphorylase B"/>
    <property type="match status" value="2"/>
</dbReference>
<dbReference type="CAZy" id="GT4">
    <property type="family name" value="Glycosyltransferase Family 4"/>
</dbReference>
<dbReference type="KEGG" id="bcz:BCE33L4969"/>
<dbReference type="Proteomes" id="UP000002612">
    <property type="component" value="Chromosome"/>
</dbReference>
<dbReference type="CDD" id="cd03801">
    <property type="entry name" value="GT4_PimA-like"/>
    <property type="match status" value="1"/>
</dbReference>
<reference evidence="3" key="1">
    <citation type="journal article" date="2006" name="J. Bacteriol.">
        <title>Pathogenomic sequence analysis of Bacillus cereus and Bacillus thuringiensis isolates closely related to Bacillus anthracis.</title>
        <authorList>
            <person name="Han C.S."/>
            <person name="Xie G."/>
            <person name="Challacombe J.F."/>
            <person name="Altherr M.R."/>
            <person name="Bhotika S.S."/>
            <person name="Brown N."/>
            <person name="Bruce D."/>
            <person name="Campbell C.S."/>
            <person name="Campbell M.L."/>
            <person name="Chen J."/>
            <person name="Chertkov O."/>
            <person name="Cleland C."/>
            <person name="Dimitrijevic M."/>
            <person name="Doggett N.A."/>
            <person name="Fawcett J.J."/>
            <person name="Glavina T."/>
            <person name="Goodwin L.A."/>
            <person name="Green L.D."/>
            <person name="Hill K.K."/>
            <person name="Hitchcock P."/>
            <person name="Jackson P.J."/>
            <person name="Keim P."/>
            <person name="Kewalramani A.R."/>
            <person name="Longmire J."/>
            <person name="Lucas S."/>
            <person name="Malfatti S."/>
            <person name="McMurry K."/>
            <person name="Meincke L.J."/>
            <person name="Misra M."/>
            <person name="Moseman B.L."/>
            <person name="Mundt M."/>
            <person name="Munk A.C."/>
            <person name="Okinaka R.T."/>
            <person name="Parson-Quintana B."/>
            <person name="Reilly L.P."/>
            <person name="Richardson P."/>
            <person name="Robinson D.L."/>
            <person name="Rubin E."/>
            <person name="Saunders E."/>
            <person name="Tapia R."/>
            <person name="Tesmer J.G."/>
            <person name="Thayer N."/>
            <person name="Thompson L.S."/>
            <person name="Tice H."/>
            <person name="Ticknor L.O."/>
            <person name="Wills P.L."/>
            <person name="Brettin T.S."/>
            <person name="Gilna P."/>
        </authorList>
    </citation>
    <scope>NUCLEOTIDE SEQUENCE [LARGE SCALE GENOMIC DNA]</scope>
    <source>
        <strain evidence="3">ZK / E33L</strain>
    </source>
</reference>
<organism evidence="2 3">
    <name type="scientific">Bacillus cereus (strain ZK / E33L)</name>
    <dbReference type="NCBI Taxonomy" id="288681"/>
    <lineage>
        <taxon>Bacteria</taxon>
        <taxon>Bacillati</taxon>
        <taxon>Bacillota</taxon>
        <taxon>Bacilli</taxon>
        <taxon>Bacillales</taxon>
        <taxon>Bacillaceae</taxon>
        <taxon>Bacillus</taxon>
        <taxon>Bacillus cereus group</taxon>
    </lineage>
</organism>
<proteinExistence type="predicted"/>
<gene>
    <name evidence="2" type="ordered locus">BCE33L4969</name>
</gene>
<sequence>MKKKNIIFAGHDLKFAKLIMDYLTDLEKYEIRIDQWTGHSTHNEEHSQKCIQWADIIVCEWGLGNAVWYSENKLPHQKLIVRMHRQELDTIYPKQFVLENIDAIISISPYVYEEFYRVFKLPREKMKMIYNTLHAKQLDKPKEDSSYNLGIIGVCPKMKRLDLALDMLEKLWEKDSRYKLFVKGKMPQEYPWLWRKEEERAYYEELFQRIEDAPWKDAVIFDGFGPVDKWLQKIGFVLSTSDFESFHLAPSEGMASGSYPIILKWDGSDTIYPANYLQEDIESCINRILEINKNKSHELLGQQLKEYVNSHFDIEKIGKEWDELLESVYGKTVII</sequence>
<dbReference type="InterPro" id="IPR001296">
    <property type="entry name" value="Glyco_trans_1"/>
</dbReference>
<dbReference type="GO" id="GO:0016757">
    <property type="term" value="F:glycosyltransferase activity"/>
    <property type="evidence" value="ECO:0007669"/>
    <property type="project" value="InterPro"/>
</dbReference>
<dbReference type="SUPFAM" id="SSF53756">
    <property type="entry name" value="UDP-Glycosyltransferase/glycogen phosphorylase"/>
    <property type="match status" value="1"/>
</dbReference>
<dbReference type="AlphaFoldDB" id="Q630X9"/>
<dbReference type="EMBL" id="CP000001">
    <property type="protein sequence ID" value="AAU15311.1"/>
    <property type="molecule type" value="Genomic_DNA"/>
</dbReference>
<evidence type="ECO:0000313" key="2">
    <source>
        <dbReference type="EMBL" id="AAU15311.1"/>
    </source>
</evidence>
<evidence type="ECO:0000259" key="1">
    <source>
        <dbReference type="Pfam" id="PF00534"/>
    </source>
</evidence>
<dbReference type="PATRIC" id="fig|288681.22.peg.380"/>
<name>Q630X9_BACCZ</name>
<accession>Q630X9</accession>
<keyword evidence="2" id="KW-0808">Transferase</keyword>